<evidence type="ECO:0000313" key="2">
    <source>
        <dbReference type="Proteomes" id="UP000031036"/>
    </source>
</evidence>
<reference evidence="1 2" key="1">
    <citation type="submission" date="2014-11" db="EMBL/GenBank/DDBJ databases">
        <title>Genetic blueprint of the zoonotic pathogen Toxocara canis.</title>
        <authorList>
            <person name="Zhu X.-Q."/>
            <person name="Korhonen P.K."/>
            <person name="Cai H."/>
            <person name="Young N.D."/>
            <person name="Nejsum P."/>
            <person name="von Samson-Himmelstjerna G."/>
            <person name="Boag P.R."/>
            <person name="Tan P."/>
            <person name="Li Q."/>
            <person name="Min J."/>
            <person name="Yang Y."/>
            <person name="Wang X."/>
            <person name="Fang X."/>
            <person name="Hall R.S."/>
            <person name="Hofmann A."/>
            <person name="Sternberg P.W."/>
            <person name="Jex A.R."/>
            <person name="Gasser R.B."/>
        </authorList>
    </citation>
    <scope>NUCLEOTIDE SEQUENCE [LARGE SCALE GENOMIC DNA]</scope>
    <source>
        <strain evidence="1">PN_DK_2014</strain>
    </source>
</reference>
<accession>A0A0B2UPM3</accession>
<dbReference type="AlphaFoldDB" id="A0A0B2UPM3"/>
<dbReference type="Proteomes" id="UP000031036">
    <property type="component" value="Unassembled WGS sequence"/>
</dbReference>
<evidence type="ECO:0000313" key="1">
    <source>
        <dbReference type="EMBL" id="KHN71318.1"/>
    </source>
</evidence>
<gene>
    <name evidence="1" type="ORF">Tcan_01347</name>
</gene>
<proteinExistence type="predicted"/>
<keyword evidence="2" id="KW-1185">Reference proteome</keyword>
<feature type="non-terminal residue" evidence="1">
    <location>
        <position position="181"/>
    </location>
</feature>
<organism evidence="1 2">
    <name type="scientific">Toxocara canis</name>
    <name type="common">Canine roundworm</name>
    <dbReference type="NCBI Taxonomy" id="6265"/>
    <lineage>
        <taxon>Eukaryota</taxon>
        <taxon>Metazoa</taxon>
        <taxon>Ecdysozoa</taxon>
        <taxon>Nematoda</taxon>
        <taxon>Chromadorea</taxon>
        <taxon>Rhabditida</taxon>
        <taxon>Spirurina</taxon>
        <taxon>Ascaridomorpha</taxon>
        <taxon>Ascaridoidea</taxon>
        <taxon>Toxocaridae</taxon>
        <taxon>Toxocara</taxon>
    </lineage>
</organism>
<name>A0A0B2UPM3_TOXCA</name>
<comment type="caution">
    <text evidence="1">The sequence shown here is derived from an EMBL/GenBank/DDBJ whole genome shotgun (WGS) entry which is preliminary data.</text>
</comment>
<dbReference type="EMBL" id="JPKZ01022484">
    <property type="protein sequence ID" value="KHN71318.1"/>
    <property type="molecule type" value="Genomic_DNA"/>
</dbReference>
<protein>
    <submittedName>
        <fullName evidence="1">Uncharacterized protein</fullName>
    </submittedName>
</protein>
<sequence length="181" mass="20448">MRTAFQSEIATIWNHWSKFIPVFGMLLVVLDVCDTASREIIGRPRSNKYFKSAIVSLLSFFDAALKAFLLTNFQTPLASAVFDCCNVRTRSSIVSKQINLKKEGSTPTNDITDLCMKTFFVCPMRYMRSQACCSRAGFQWRSTKNRWLPPTRFRPTPPAVSDSNITCAPAPIVLKLFTRGC</sequence>